<protein>
    <submittedName>
        <fullName evidence="1">Uncharacterized protein</fullName>
    </submittedName>
</protein>
<accession>C0E814</accession>
<dbReference type="AlphaFoldDB" id="C0E814"/>
<evidence type="ECO:0000313" key="2">
    <source>
        <dbReference type="Proteomes" id="UP000006247"/>
    </source>
</evidence>
<evidence type="ECO:0000313" key="1">
    <source>
        <dbReference type="EMBL" id="EEG25540.1"/>
    </source>
</evidence>
<dbReference type="Proteomes" id="UP000006247">
    <property type="component" value="Unassembled WGS sequence"/>
</dbReference>
<proteinExistence type="predicted"/>
<organism evidence="1 2">
    <name type="scientific">Corynebacterium matruchotii ATCC 33806</name>
    <dbReference type="NCBI Taxonomy" id="566549"/>
    <lineage>
        <taxon>Bacteria</taxon>
        <taxon>Bacillati</taxon>
        <taxon>Actinomycetota</taxon>
        <taxon>Actinomycetes</taxon>
        <taxon>Mycobacteriales</taxon>
        <taxon>Corynebacteriaceae</taxon>
        <taxon>Corynebacterium</taxon>
    </lineage>
</organism>
<dbReference type="HOGENOM" id="CLU_3166985_0_0_11"/>
<reference evidence="1 2" key="1">
    <citation type="submission" date="2009-01" db="EMBL/GenBank/DDBJ databases">
        <authorList>
            <person name="Fulton L."/>
            <person name="Clifton S."/>
            <person name="Chinwalla A.T."/>
            <person name="Mitreva M."/>
            <person name="Sodergren E."/>
            <person name="Weinstock G."/>
            <person name="Clifton S."/>
            <person name="Dooling D.J."/>
            <person name="Fulton B."/>
            <person name="Minx P."/>
            <person name="Pepin K.H."/>
            <person name="Johnson M."/>
            <person name="Bhonagiri V."/>
            <person name="Nash W.E."/>
            <person name="Mardis E.R."/>
            <person name="Wilson R.K."/>
        </authorList>
    </citation>
    <scope>NUCLEOTIDE SEQUENCE [LARGE SCALE GENOMIC DNA]</scope>
    <source>
        <strain evidence="1 2">ATCC 33806</strain>
    </source>
</reference>
<dbReference type="EMBL" id="ACEB01000053">
    <property type="protein sequence ID" value="EEG25540.1"/>
    <property type="molecule type" value="Genomic_DNA"/>
</dbReference>
<name>C0E814_9CORY</name>
<sequence length="47" mass="5185">MKHHVDYHDDAPIMMPNCGVDMSGATEATESMGVRISCRCLSKYKAP</sequence>
<comment type="caution">
    <text evidence="1">The sequence shown here is derived from an EMBL/GenBank/DDBJ whole genome shotgun (WGS) entry which is preliminary data.</text>
</comment>
<gene>
    <name evidence="1" type="ORF">CORMATOL_03157</name>
</gene>